<dbReference type="InterPro" id="IPR022623">
    <property type="entry name" value="Glyco_trans_4"/>
</dbReference>
<dbReference type="Pfam" id="PF00534">
    <property type="entry name" value="Glycos_transf_1"/>
    <property type="match status" value="1"/>
</dbReference>
<name>A0A1U7IIZ1_9CYAN</name>
<accession>A0A1U7IIZ1</accession>
<protein>
    <submittedName>
        <fullName evidence="4">Glycosyl transferase family 1</fullName>
    </submittedName>
</protein>
<dbReference type="GO" id="GO:0009103">
    <property type="term" value="P:lipopolysaccharide biosynthetic process"/>
    <property type="evidence" value="ECO:0007669"/>
    <property type="project" value="TreeGrafter"/>
</dbReference>
<dbReference type="OrthoDB" id="5416057at2"/>
<dbReference type="EMBL" id="MRCE01000013">
    <property type="protein sequence ID" value="OKH37068.1"/>
    <property type="molecule type" value="Genomic_DNA"/>
</dbReference>
<dbReference type="Pfam" id="PF12000">
    <property type="entry name" value="Glyco_trans_4_3"/>
    <property type="match status" value="1"/>
</dbReference>
<proteinExistence type="predicted"/>
<dbReference type="InterPro" id="IPR001296">
    <property type="entry name" value="Glyco_trans_1"/>
</dbReference>
<reference evidence="4 5" key="1">
    <citation type="submission" date="2016-11" db="EMBL/GenBank/DDBJ databases">
        <title>Draft Genome Sequences of Nine Cyanobacterial Strains from Diverse Habitats.</title>
        <authorList>
            <person name="Zhu T."/>
            <person name="Hou S."/>
            <person name="Lu X."/>
            <person name="Hess W.R."/>
        </authorList>
    </citation>
    <scope>NUCLEOTIDE SEQUENCE [LARGE SCALE GENOMIC DNA]</scope>
    <source>
        <strain evidence="4 5">IAM M-71</strain>
    </source>
</reference>
<gene>
    <name evidence="4" type="ORF">NIES2119_14705</name>
</gene>
<dbReference type="STRING" id="454136.NIES2119_14705"/>
<dbReference type="Proteomes" id="UP000185860">
    <property type="component" value="Unassembled WGS sequence"/>
</dbReference>
<comment type="caution">
    <text evidence="4">The sequence shown here is derived from an EMBL/GenBank/DDBJ whole genome shotgun (WGS) entry which is preliminary data.</text>
</comment>
<evidence type="ECO:0000313" key="5">
    <source>
        <dbReference type="Proteomes" id="UP000185860"/>
    </source>
</evidence>
<dbReference type="CDD" id="cd03818">
    <property type="entry name" value="GT4_ExpC-like"/>
    <property type="match status" value="1"/>
</dbReference>
<dbReference type="PANTHER" id="PTHR46401:SF2">
    <property type="entry name" value="GLYCOSYLTRANSFERASE WBBK-RELATED"/>
    <property type="match status" value="1"/>
</dbReference>
<feature type="domain" description="Glycosyl transferase family 1" evidence="2">
    <location>
        <begin position="211"/>
        <end position="379"/>
    </location>
</feature>
<evidence type="ECO:0000313" key="4">
    <source>
        <dbReference type="EMBL" id="OKH37068.1"/>
    </source>
</evidence>
<sequence>MKILFLHPNFPAQFRHLATELAKDPNNEVLFGTKFENPEWQIPGVRKVLFKPSREARAETHHYVRFLENGVLHGQAVFRVAEQLKAEGFVPDIVYGHSGWGPTLFIKDAFPNAKLMCYFEWFYHSIGSDADFDPADPLTVDDMARIRIKNTPILVDLYSCDWGVSPTNWQRSQFPKEFHSKISVLHDGVDTEFFKPNPGAKLMLPNLDLSEVDEIVTYVARGMEPYRGFPEFIESIAYLQERRPNCHVVIVGSDRVCYGKSLPNGETYKNYMLKKVPLDLSRVHFVGSLPYGLYLKVIQASQVHVYLTRPFVLSWSMIESMSTGCLVLGSDTAPVKEVIQDGENGLLVDFFSPKQIADRISEVLEHPTRMAQLRQKARETALERYSLEKLLTTHVQLIKDVANGSLPSQITPTATNVECKV</sequence>
<evidence type="ECO:0000259" key="3">
    <source>
        <dbReference type="Pfam" id="PF12000"/>
    </source>
</evidence>
<evidence type="ECO:0000259" key="2">
    <source>
        <dbReference type="Pfam" id="PF00534"/>
    </source>
</evidence>
<feature type="domain" description="Glycosyl transferase family 4" evidence="3">
    <location>
        <begin position="26"/>
        <end position="193"/>
    </location>
</feature>
<dbReference type="Gene3D" id="3.40.50.2000">
    <property type="entry name" value="Glycogen Phosphorylase B"/>
    <property type="match status" value="2"/>
</dbReference>
<dbReference type="SUPFAM" id="SSF53756">
    <property type="entry name" value="UDP-Glycosyltransferase/glycogen phosphorylase"/>
    <property type="match status" value="1"/>
</dbReference>
<dbReference type="AlphaFoldDB" id="A0A1U7IIZ1"/>
<keyword evidence="1 4" id="KW-0808">Transferase</keyword>
<dbReference type="PANTHER" id="PTHR46401">
    <property type="entry name" value="GLYCOSYLTRANSFERASE WBBK-RELATED"/>
    <property type="match status" value="1"/>
</dbReference>
<evidence type="ECO:0000256" key="1">
    <source>
        <dbReference type="ARBA" id="ARBA00022679"/>
    </source>
</evidence>
<dbReference type="RefSeq" id="WP_073594246.1">
    <property type="nucleotide sequence ID" value="NZ_MRCE01000013.1"/>
</dbReference>
<organism evidence="4 5">
    <name type="scientific">[Phormidium ambiguum] IAM M-71</name>
    <dbReference type="NCBI Taxonomy" id="454136"/>
    <lineage>
        <taxon>Bacteria</taxon>
        <taxon>Bacillati</taxon>
        <taxon>Cyanobacteriota</taxon>
        <taxon>Cyanophyceae</taxon>
        <taxon>Oscillatoriophycideae</taxon>
        <taxon>Aerosakkonematales</taxon>
        <taxon>Aerosakkonemataceae</taxon>
        <taxon>Floridanema</taxon>
    </lineage>
</organism>
<dbReference type="GO" id="GO:0016757">
    <property type="term" value="F:glycosyltransferase activity"/>
    <property type="evidence" value="ECO:0007669"/>
    <property type="project" value="InterPro"/>
</dbReference>